<keyword evidence="5" id="KW-1185">Reference proteome</keyword>
<dbReference type="PROSITE" id="PS51186">
    <property type="entry name" value="GNAT"/>
    <property type="match status" value="1"/>
</dbReference>
<dbReference type="OrthoDB" id="5997585at2"/>
<protein>
    <submittedName>
        <fullName evidence="4">GNAT family N-acetyltransferase</fullName>
    </submittedName>
</protein>
<dbReference type="InterPro" id="IPR000182">
    <property type="entry name" value="GNAT_dom"/>
</dbReference>
<dbReference type="RefSeq" id="WP_125324092.1">
    <property type="nucleotide sequence ID" value="NZ_CP034328.1"/>
</dbReference>
<dbReference type="SUPFAM" id="SSF55729">
    <property type="entry name" value="Acyl-CoA N-acyltransferases (Nat)"/>
    <property type="match status" value="1"/>
</dbReference>
<evidence type="ECO:0000256" key="1">
    <source>
        <dbReference type="ARBA" id="ARBA00022679"/>
    </source>
</evidence>
<keyword evidence="2" id="KW-0012">Acyltransferase</keyword>
<organism evidence="4 5">
    <name type="scientific">Tabrizicola piscis</name>
    <dbReference type="NCBI Taxonomy" id="2494374"/>
    <lineage>
        <taxon>Bacteria</taxon>
        <taxon>Pseudomonadati</taxon>
        <taxon>Pseudomonadota</taxon>
        <taxon>Alphaproteobacteria</taxon>
        <taxon>Rhodobacterales</taxon>
        <taxon>Paracoccaceae</taxon>
        <taxon>Tabrizicola</taxon>
    </lineage>
</organism>
<dbReference type="GO" id="GO:0016747">
    <property type="term" value="F:acyltransferase activity, transferring groups other than amino-acyl groups"/>
    <property type="evidence" value="ECO:0007669"/>
    <property type="project" value="InterPro"/>
</dbReference>
<dbReference type="EMBL" id="CP034328">
    <property type="protein sequence ID" value="AZL57891.1"/>
    <property type="molecule type" value="Genomic_DNA"/>
</dbReference>
<dbReference type="Gene3D" id="3.40.630.30">
    <property type="match status" value="1"/>
</dbReference>
<evidence type="ECO:0000256" key="2">
    <source>
        <dbReference type="ARBA" id="ARBA00023315"/>
    </source>
</evidence>
<dbReference type="PANTHER" id="PTHR43877:SF6">
    <property type="entry name" value="GCN5-RELATED N-ACETYLTRANSFERASE"/>
    <property type="match status" value="1"/>
</dbReference>
<dbReference type="Proteomes" id="UP000282002">
    <property type="component" value="Chromosome"/>
</dbReference>
<evidence type="ECO:0000313" key="5">
    <source>
        <dbReference type="Proteomes" id="UP000282002"/>
    </source>
</evidence>
<feature type="domain" description="N-acetyltransferase" evidence="3">
    <location>
        <begin position="1"/>
        <end position="147"/>
    </location>
</feature>
<keyword evidence="1 4" id="KW-0808">Transferase</keyword>
<proteinExistence type="predicted"/>
<dbReference type="InterPro" id="IPR016181">
    <property type="entry name" value="Acyl_CoA_acyltransferase"/>
</dbReference>
<reference evidence="4 5" key="1">
    <citation type="submission" date="2018-12" db="EMBL/GenBank/DDBJ databases">
        <title>Complete genome sequencing of Tabrizicola sp. K13M18.</title>
        <authorList>
            <person name="Bae J.-W."/>
        </authorList>
    </citation>
    <scope>NUCLEOTIDE SEQUENCE [LARGE SCALE GENOMIC DNA]</scope>
    <source>
        <strain evidence="4 5">K13M18</strain>
    </source>
</reference>
<evidence type="ECO:0000259" key="3">
    <source>
        <dbReference type="PROSITE" id="PS51186"/>
    </source>
</evidence>
<dbReference type="CDD" id="cd04301">
    <property type="entry name" value="NAT_SF"/>
    <property type="match status" value="1"/>
</dbReference>
<dbReference type="Pfam" id="PF00583">
    <property type="entry name" value="Acetyltransf_1"/>
    <property type="match status" value="1"/>
</dbReference>
<dbReference type="KEGG" id="taw:EI545_02990"/>
<dbReference type="InterPro" id="IPR050832">
    <property type="entry name" value="Bact_Acetyltransf"/>
</dbReference>
<name>A0A3S8U2R3_9RHOB</name>
<dbReference type="PANTHER" id="PTHR43877">
    <property type="entry name" value="AMINOALKYLPHOSPHONATE N-ACETYLTRANSFERASE-RELATED-RELATED"/>
    <property type="match status" value="1"/>
</dbReference>
<accession>A0A3S8U2R3</accession>
<gene>
    <name evidence="4" type="ORF">EI545_02990</name>
</gene>
<evidence type="ECO:0000313" key="4">
    <source>
        <dbReference type="EMBL" id="AZL57891.1"/>
    </source>
</evidence>
<dbReference type="AlphaFoldDB" id="A0A3S8U2R3"/>
<sequence>MLIRAATPADARQMADVLNAVIALGGTTAHEHPKTETQVRESYVTGPHVLSSVVAELDGRVVGWQSVEHWQGEAHIGTFVQPGLQAKGAGTRLFEATCATLRPKAVRWIIASIRADNVPGLAYYARIGFRDIAAEPDFALSDGRKVGRIHRRFDL</sequence>